<evidence type="ECO:0008006" key="3">
    <source>
        <dbReference type="Google" id="ProtNLM"/>
    </source>
</evidence>
<evidence type="ECO:0000313" key="1">
    <source>
        <dbReference type="EMBL" id="SFW25399.1"/>
    </source>
</evidence>
<dbReference type="OrthoDB" id="1121673at2"/>
<evidence type="ECO:0000313" key="2">
    <source>
        <dbReference type="Proteomes" id="UP000183257"/>
    </source>
</evidence>
<dbReference type="AlphaFoldDB" id="A0A1K1MQJ6"/>
<dbReference type="GO" id="GO:0008237">
    <property type="term" value="F:metallopeptidase activity"/>
    <property type="evidence" value="ECO:0007669"/>
    <property type="project" value="InterPro"/>
</dbReference>
<dbReference type="PROSITE" id="PS51257">
    <property type="entry name" value="PROKAR_LIPOPROTEIN"/>
    <property type="match status" value="1"/>
</dbReference>
<dbReference type="InterPro" id="IPR024079">
    <property type="entry name" value="MetalloPept_cat_dom_sf"/>
</dbReference>
<proteinExistence type="predicted"/>
<dbReference type="Gene3D" id="3.40.390.10">
    <property type="entry name" value="Collagenase (Catalytic Domain)"/>
    <property type="match status" value="1"/>
</dbReference>
<dbReference type="STRING" id="76595.SAMN05660313_00807"/>
<sequence length="264" mass="29218">MNFKNTIYTVLIASIFAACSTDSTDNNPIDDNGIITEETKELNRKNVGKSANDLLSDDTYKSVVFEIFYVKDHKPTDETIANFKSFITERLNKSKGWELRLEEITVPAKSAYTIDDIKAMENNLRTQYNTINKVAVFGIYLDAEYADNTPEGSVLGVAYQNTSFAIFENTVKQFSNKPLAPSKTVLSSTVLQHEICHLLGLVNVGTDMQTLHQDTAHGKHCDIENCLMYWTAETGEGLLNSITGGNIPTLDVQCIADLQANGGK</sequence>
<organism evidence="1 2">
    <name type="scientific">Cellulophaga fucicola</name>
    <dbReference type="NCBI Taxonomy" id="76595"/>
    <lineage>
        <taxon>Bacteria</taxon>
        <taxon>Pseudomonadati</taxon>
        <taxon>Bacteroidota</taxon>
        <taxon>Flavobacteriia</taxon>
        <taxon>Flavobacteriales</taxon>
        <taxon>Flavobacteriaceae</taxon>
        <taxon>Cellulophaga</taxon>
    </lineage>
</organism>
<keyword evidence="2" id="KW-1185">Reference proteome</keyword>
<name>A0A1K1MQJ6_9FLAO</name>
<reference evidence="2" key="1">
    <citation type="submission" date="2016-11" db="EMBL/GenBank/DDBJ databases">
        <authorList>
            <person name="Varghese N."/>
            <person name="Submissions S."/>
        </authorList>
    </citation>
    <scope>NUCLEOTIDE SEQUENCE [LARGE SCALE GENOMIC DNA]</scope>
    <source>
        <strain evidence="2">DSM 24786</strain>
    </source>
</reference>
<gene>
    <name evidence="1" type="ORF">SAMN05660313_00807</name>
</gene>
<protein>
    <recommendedName>
        <fullName evidence="3">Membrane metalloprotease</fullName>
    </recommendedName>
</protein>
<accession>A0A1K1MQJ6</accession>
<dbReference type="Proteomes" id="UP000183257">
    <property type="component" value="Unassembled WGS sequence"/>
</dbReference>
<dbReference type="EMBL" id="FPIY01000001">
    <property type="protein sequence ID" value="SFW25399.1"/>
    <property type="molecule type" value="Genomic_DNA"/>
</dbReference>